<dbReference type="Proteomes" id="UP001085076">
    <property type="component" value="Miscellaneous, Linkage group lg01"/>
</dbReference>
<dbReference type="InterPro" id="IPR000315">
    <property type="entry name" value="Znf_B-box"/>
</dbReference>
<dbReference type="PANTHER" id="PTHR31717">
    <property type="entry name" value="ZINC FINGER PROTEIN CONSTANS-LIKE 10"/>
    <property type="match status" value="1"/>
</dbReference>
<keyword evidence="7" id="KW-1185">Reference proteome</keyword>
<dbReference type="PANTHER" id="PTHR31717:SF60">
    <property type="entry name" value="B-BOX TYPE ZINC FINGER FAMILY PROTEIN"/>
    <property type="match status" value="1"/>
</dbReference>
<dbReference type="AlphaFoldDB" id="A0A9D5D4G8"/>
<reference evidence="6" key="2">
    <citation type="journal article" date="2022" name="Hortic Res">
        <title>The genome of Dioscorea zingiberensis sheds light on the biosynthesis, origin and evolution of the medicinally important diosgenin saponins.</title>
        <authorList>
            <person name="Li Y."/>
            <person name="Tan C."/>
            <person name="Li Z."/>
            <person name="Guo J."/>
            <person name="Li S."/>
            <person name="Chen X."/>
            <person name="Wang C."/>
            <person name="Dai X."/>
            <person name="Yang H."/>
            <person name="Song W."/>
            <person name="Hou L."/>
            <person name="Xu J."/>
            <person name="Tong Z."/>
            <person name="Xu A."/>
            <person name="Yuan X."/>
            <person name="Wang W."/>
            <person name="Yang Q."/>
            <person name="Chen L."/>
            <person name="Sun Z."/>
            <person name="Wang K."/>
            <person name="Pan B."/>
            <person name="Chen J."/>
            <person name="Bao Y."/>
            <person name="Liu F."/>
            <person name="Qi X."/>
            <person name="Gang D.R."/>
            <person name="Wen J."/>
            <person name="Li J."/>
        </authorList>
    </citation>
    <scope>NUCLEOTIDE SEQUENCE</scope>
    <source>
        <strain evidence="6">Dzin_1.0</strain>
    </source>
</reference>
<evidence type="ECO:0000313" key="6">
    <source>
        <dbReference type="EMBL" id="KAJ0984177.1"/>
    </source>
</evidence>
<dbReference type="OrthoDB" id="153872at2759"/>
<keyword evidence="3" id="KW-0862">Zinc</keyword>
<reference evidence="6" key="1">
    <citation type="submission" date="2021-03" db="EMBL/GenBank/DDBJ databases">
        <authorList>
            <person name="Li Z."/>
            <person name="Yang C."/>
        </authorList>
    </citation>
    <scope>NUCLEOTIDE SEQUENCE</scope>
    <source>
        <strain evidence="6">Dzin_1.0</strain>
        <tissue evidence="6">Leaf</tissue>
    </source>
</reference>
<gene>
    <name evidence="6" type="ORF">J5N97_002533</name>
</gene>
<protein>
    <recommendedName>
        <fullName evidence="5">B box-type domain-containing protein</fullName>
    </recommendedName>
</protein>
<proteinExistence type="predicted"/>
<keyword evidence="1" id="KW-0479">Metal-binding</keyword>
<organism evidence="6 7">
    <name type="scientific">Dioscorea zingiberensis</name>
    <dbReference type="NCBI Taxonomy" id="325984"/>
    <lineage>
        <taxon>Eukaryota</taxon>
        <taxon>Viridiplantae</taxon>
        <taxon>Streptophyta</taxon>
        <taxon>Embryophyta</taxon>
        <taxon>Tracheophyta</taxon>
        <taxon>Spermatophyta</taxon>
        <taxon>Magnoliopsida</taxon>
        <taxon>Liliopsida</taxon>
        <taxon>Dioscoreales</taxon>
        <taxon>Dioscoreaceae</taxon>
        <taxon>Dioscorea</taxon>
    </lineage>
</organism>
<sequence length="195" mass="20400">MMKESTAAACELCGAAAMVHCEADAAFLCRSCDATVHGANFLVARHLRRPIHPAASPATSSSSSSCISSAESAAEAPESCRKRGSPDGARAERVLEWWSRRLGVGRGCAAVAARVLASCAGGMTSLPYRVGLAAALWFAVKSCGGGACRRVLRRLEECSGVPAKLIVVAESRLARVSTSMNRRVSKEAWGETESS</sequence>
<comment type="caution">
    <text evidence="6">The sequence shown here is derived from an EMBL/GenBank/DDBJ whole genome shotgun (WGS) entry which is preliminary data.</text>
</comment>
<dbReference type="CDD" id="cd19821">
    <property type="entry name" value="Bbox1_BBX-like"/>
    <property type="match status" value="1"/>
</dbReference>
<evidence type="ECO:0000313" key="7">
    <source>
        <dbReference type="Proteomes" id="UP001085076"/>
    </source>
</evidence>
<dbReference type="PROSITE" id="PS50119">
    <property type="entry name" value="ZF_BBOX"/>
    <property type="match status" value="1"/>
</dbReference>
<name>A0A9D5D4G8_9LILI</name>
<feature type="domain" description="B box-type" evidence="5">
    <location>
        <begin position="5"/>
        <end position="51"/>
    </location>
</feature>
<dbReference type="InterPro" id="IPR049808">
    <property type="entry name" value="CONSTANS-like_Bbox1"/>
</dbReference>
<evidence type="ECO:0000256" key="2">
    <source>
        <dbReference type="ARBA" id="ARBA00022771"/>
    </source>
</evidence>
<accession>A0A9D5D4G8</accession>
<evidence type="ECO:0000256" key="4">
    <source>
        <dbReference type="PROSITE-ProRule" id="PRU00024"/>
    </source>
</evidence>
<evidence type="ECO:0000256" key="3">
    <source>
        <dbReference type="ARBA" id="ARBA00022833"/>
    </source>
</evidence>
<evidence type="ECO:0000256" key="1">
    <source>
        <dbReference type="ARBA" id="ARBA00022723"/>
    </source>
</evidence>
<dbReference type="SMART" id="SM00336">
    <property type="entry name" value="BBOX"/>
    <property type="match status" value="1"/>
</dbReference>
<keyword evidence="2 4" id="KW-0863">Zinc-finger</keyword>
<evidence type="ECO:0000259" key="5">
    <source>
        <dbReference type="PROSITE" id="PS50119"/>
    </source>
</evidence>
<dbReference type="EMBL" id="JAGGNH010000001">
    <property type="protein sequence ID" value="KAJ0984177.1"/>
    <property type="molecule type" value="Genomic_DNA"/>
</dbReference>
<dbReference type="GO" id="GO:0008270">
    <property type="term" value="F:zinc ion binding"/>
    <property type="evidence" value="ECO:0007669"/>
    <property type="project" value="UniProtKB-KW"/>
</dbReference>